<proteinExistence type="predicted"/>
<protein>
    <submittedName>
        <fullName evidence="1">Uncharacterized protein</fullName>
    </submittedName>
</protein>
<comment type="caution">
    <text evidence="1">The sequence shown here is derived from an EMBL/GenBank/DDBJ whole genome shotgun (WGS) entry which is preliminary data.</text>
</comment>
<evidence type="ECO:0000313" key="1">
    <source>
        <dbReference type="EMBL" id="MTE13815.1"/>
    </source>
</evidence>
<sequence length="51" mass="5141">MLSTFTQNIGTLGSDILAIGSATLQFAQDLLSSGGYGQGGGAFPPGQYPFS</sequence>
<dbReference type="Proteomes" id="UP000432464">
    <property type="component" value="Unassembled WGS sequence"/>
</dbReference>
<dbReference type="AlphaFoldDB" id="A0A6I3KZG1"/>
<dbReference type="EMBL" id="WMBB01000006">
    <property type="protein sequence ID" value="MTE13815.1"/>
    <property type="molecule type" value="Genomic_DNA"/>
</dbReference>
<gene>
    <name evidence="1" type="ORF">GLP40_13670</name>
</gene>
<accession>A0A6I3KZG1</accession>
<keyword evidence="2" id="KW-1185">Reference proteome</keyword>
<name>A0A6I3KZG1_9NOCA</name>
<evidence type="ECO:0000313" key="2">
    <source>
        <dbReference type="Proteomes" id="UP000432464"/>
    </source>
</evidence>
<organism evidence="1 2">
    <name type="scientific">Nocardia aurantiaca</name>
    <dbReference type="NCBI Taxonomy" id="2675850"/>
    <lineage>
        <taxon>Bacteria</taxon>
        <taxon>Bacillati</taxon>
        <taxon>Actinomycetota</taxon>
        <taxon>Actinomycetes</taxon>
        <taxon>Mycobacteriales</taxon>
        <taxon>Nocardiaceae</taxon>
        <taxon>Nocardia</taxon>
    </lineage>
</organism>
<reference evidence="1 2" key="1">
    <citation type="submission" date="2019-11" db="EMBL/GenBank/DDBJ databases">
        <title>Nocardia sp. nov. CT2-14 isolated from soil.</title>
        <authorList>
            <person name="Kanchanasin P."/>
            <person name="Tanasupawat S."/>
            <person name="Yuki M."/>
            <person name="Kudo T."/>
        </authorList>
    </citation>
    <scope>NUCLEOTIDE SEQUENCE [LARGE SCALE GENOMIC DNA]</scope>
    <source>
        <strain evidence="1 2">CT2-14</strain>
    </source>
</reference>
<dbReference type="RefSeq" id="WP_154788307.1">
    <property type="nucleotide sequence ID" value="NZ_WMBB01000006.1"/>
</dbReference>